<proteinExistence type="predicted"/>
<sequence length="29" mass="3487">MKYLLCWVAFYQATSLSERTERNFSIDIT</sequence>
<dbReference type="EMBL" id="BK014906">
    <property type="protein sequence ID" value="DAD81746.1"/>
    <property type="molecule type" value="Genomic_DNA"/>
</dbReference>
<evidence type="ECO:0000313" key="1">
    <source>
        <dbReference type="EMBL" id="DAD81746.1"/>
    </source>
</evidence>
<reference evidence="1" key="1">
    <citation type="journal article" date="2021" name="Proc. Natl. Acad. Sci. U.S.A.">
        <title>A Catalog of Tens of Thousands of Viruses from Human Metagenomes Reveals Hidden Associations with Chronic Diseases.</title>
        <authorList>
            <person name="Tisza M.J."/>
            <person name="Buck C.B."/>
        </authorList>
    </citation>
    <scope>NUCLEOTIDE SEQUENCE</scope>
    <source>
        <strain evidence="1">Ct9Ns12</strain>
    </source>
</reference>
<name>A0A8S5MHM1_9CAUD</name>
<protein>
    <submittedName>
        <fullName evidence="1">CRM1 / Exportin repeat 3</fullName>
    </submittedName>
</protein>
<organism evidence="1">
    <name type="scientific">Myoviridae sp. ct9Ns12</name>
    <dbReference type="NCBI Taxonomy" id="2826626"/>
    <lineage>
        <taxon>Viruses</taxon>
        <taxon>Duplodnaviria</taxon>
        <taxon>Heunggongvirae</taxon>
        <taxon>Uroviricota</taxon>
        <taxon>Caudoviricetes</taxon>
    </lineage>
</organism>
<accession>A0A8S5MHM1</accession>